<gene>
    <name evidence="10" type="ORF">AN477_23130</name>
</gene>
<evidence type="ECO:0000313" key="11">
    <source>
        <dbReference type="Proteomes" id="UP000050482"/>
    </source>
</evidence>
<dbReference type="PANTHER" id="PTHR35789:SF1">
    <property type="entry name" value="SPORE GERMINATION PROTEIN B3"/>
    <property type="match status" value="1"/>
</dbReference>
<dbReference type="PROSITE" id="PS51257">
    <property type="entry name" value="PROKAR_LIPOPROTEIN"/>
    <property type="match status" value="1"/>
</dbReference>
<evidence type="ECO:0000256" key="4">
    <source>
        <dbReference type="ARBA" id="ARBA00022729"/>
    </source>
</evidence>
<dbReference type="InterPro" id="IPR038501">
    <property type="entry name" value="Spore_GerAC_C_sf"/>
</dbReference>
<dbReference type="STRING" id="471514.AN477_23130"/>
<sequence length="362" mass="41589">MTKFCRGWTTIVITWFSVLFATGCTPFVRTHTIEEIAPVILWSVKEGGNNHLSISTVVPPIVPEKKQVLTVQADLLEQGGKRFNLKYDKELVSGQVRMVFIDEQLARKGIGDLINTMMTDPDISPRLFIVVVRGDFDGFLRQQLEQQKPLDYSLYLDLRHYAKEQSEISMVDLHEFTKKLYSPFSSPIAPMFKVEPDTLTYEGTAVFSHDKLFTSLSQTDDELFQLVQRDSRISTIILPELSIALGHVRSHVQTNLNQNRSQISIRVDLYGRIQEYNGTKNLTNANELDSLNAEVESYLQRHTTQLLTSLQQQRLDPLQLGTLTLHPFSPPMTEEEWLYRWDNLKVYVDYHLHLDTLTNVTA</sequence>
<dbReference type="Proteomes" id="UP000050482">
    <property type="component" value="Unassembled WGS sequence"/>
</dbReference>
<evidence type="ECO:0000256" key="7">
    <source>
        <dbReference type="ARBA" id="ARBA00023288"/>
    </source>
</evidence>
<dbReference type="GO" id="GO:0016020">
    <property type="term" value="C:membrane"/>
    <property type="evidence" value="ECO:0007669"/>
    <property type="project" value="UniProtKB-SubCell"/>
</dbReference>
<dbReference type="AlphaFoldDB" id="A0A0P9C6W0"/>
<dbReference type="Pfam" id="PF05504">
    <property type="entry name" value="Spore_GerAC"/>
    <property type="match status" value="1"/>
</dbReference>
<keyword evidence="6" id="KW-0564">Palmitate</keyword>
<keyword evidence="11" id="KW-1185">Reference proteome</keyword>
<keyword evidence="3" id="KW-0309">Germination</keyword>
<dbReference type="Gene3D" id="3.30.300.210">
    <property type="entry name" value="Nutrient germinant receptor protein C, domain 3"/>
    <property type="match status" value="1"/>
</dbReference>
<dbReference type="PATRIC" id="fig|471514.4.peg.2272"/>
<evidence type="ECO:0000313" key="10">
    <source>
        <dbReference type="EMBL" id="KPV38939.1"/>
    </source>
</evidence>
<dbReference type="EMBL" id="LJCO01000108">
    <property type="protein sequence ID" value="KPV38939.1"/>
    <property type="molecule type" value="Genomic_DNA"/>
</dbReference>
<comment type="similarity">
    <text evidence="2">Belongs to the GerABKC lipoprotein family.</text>
</comment>
<keyword evidence="7" id="KW-0449">Lipoprotein</keyword>
<dbReference type="Pfam" id="PF25198">
    <property type="entry name" value="Spore_GerAC_N"/>
    <property type="match status" value="1"/>
</dbReference>
<reference evidence="10 11" key="1">
    <citation type="submission" date="2015-09" db="EMBL/GenBank/DDBJ databases">
        <title>Draft genome sequence of Alicyclobacillus ferrooxydans DSM 22381.</title>
        <authorList>
            <person name="Hemp J."/>
        </authorList>
    </citation>
    <scope>NUCLEOTIDE SEQUENCE [LARGE SCALE GENOMIC DNA]</scope>
    <source>
        <strain evidence="10 11">TC-34</strain>
    </source>
</reference>
<comment type="caution">
    <text evidence="10">The sequence shown here is derived from an EMBL/GenBank/DDBJ whole genome shotgun (WGS) entry which is preliminary data.</text>
</comment>
<organism evidence="10 11">
    <name type="scientific">Alicyclobacillus ferrooxydans</name>
    <dbReference type="NCBI Taxonomy" id="471514"/>
    <lineage>
        <taxon>Bacteria</taxon>
        <taxon>Bacillati</taxon>
        <taxon>Bacillota</taxon>
        <taxon>Bacilli</taxon>
        <taxon>Bacillales</taxon>
        <taxon>Alicyclobacillaceae</taxon>
        <taxon>Alicyclobacillus</taxon>
    </lineage>
</organism>
<dbReference type="InterPro" id="IPR057336">
    <property type="entry name" value="GerAC_N"/>
</dbReference>
<feature type="domain" description="Spore germination GerAC-like C-terminal" evidence="8">
    <location>
        <begin position="202"/>
        <end position="354"/>
    </location>
</feature>
<keyword evidence="4" id="KW-0732">Signal</keyword>
<evidence type="ECO:0000256" key="1">
    <source>
        <dbReference type="ARBA" id="ARBA00004635"/>
    </source>
</evidence>
<name>A0A0P9C6W0_9BACL</name>
<evidence type="ECO:0000256" key="5">
    <source>
        <dbReference type="ARBA" id="ARBA00023136"/>
    </source>
</evidence>
<evidence type="ECO:0000259" key="8">
    <source>
        <dbReference type="Pfam" id="PF05504"/>
    </source>
</evidence>
<dbReference type="InterPro" id="IPR046953">
    <property type="entry name" value="Spore_GerAC-like_C"/>
</dbReference>
<protein>
    <submittedName>
        <fullName evidence="10">Uncharacterized protein</fullName>
    </submittedName>
</protein>
<feature type="domain" description="Spore germination protein N-terminal" evidence="9">
    <location>
        <begin position="32"/>
        <end position="193"/>
    </location>
</feature>
<dbReference type="PANTHER" id="PTHR35789">
    <property type="entry name" value="SPORE GERMINATION PROTEIN B3"/>
    <property type="match status" value="1"/>
</dbReference>
<comment type="subcellular location">
    <subcellularLocation>
        <location evidence="1">Membrane</location>
        <topology evidence="1">Lipid-anchor</topology>
    </subcellularLocation>
</comment>
<keyword evidence="5" id="KW-0472">Membrane</keyword>
<evidence type="ECO:0000259" key="9">
    <source>
        <dbReference type="Pfam" id="PF25198"/>
    </source>
</evidence>
<proteinExistence type="inferred from homology"/>
<dbReference type="InterPro" id="IPR008844">
    <property type="entry name" value="Spore_GerAC-like"/>
</dbReference>
<accession>A0A0P9C6W0</accession>
<evidence type="ECO:0000256" key="2">
    <source>
        <dbReference type="ARBA" id="ARBA00007886"/>
    </source>
</evidence>
<dbReference type="GO" id="GO:0009847">
    <property type="term" value="P:spore germination"/>
    <property type="evidence" value="ECO:0007669"/>
    <property type="project" value="InterPro"/>
</dbReference>
<evidence type="ECO:0000256" key="3">
    <source>
        <dbReference type="ARBA" id="ARBA00022544"/>
    </source>
</evidence>
<dbReference type="OrthoDB" id="2986797at2"/>
<evidence type="ECO:0000256" key="6">
    <source>
        <dbReference type="ARBA" id="ARBA00023139"/>
    </source>
</evidence>